<accession>A0A2S2CU86</accession>
<dbReference type="OrthoDB" id="7304718at2"/>
<feature type="domain" description="Response regulatory" evidence="2">
    <location>
        <begin position="17"/>
        <end position="129"/>
    </location>
</feature>
<keyword evidence="4" id="KW-1185">Reference proteome</keyword>
<dbReference type="KEGG" id="azz:DEW08_18055"/>
<dbReference type="PROSITE" id="PS50110">
    <property type="entry name" value="RESPONSE_REGULATORY"/>
    <property type="match status" value="1"/>
</dbReference>
<reference evidence="4" key="1">
    <citation type="submission" date="2018-05" db="EMBL/GenBank/DDBJ databases">
        <title>Azospirillum thermophila sp. nov., a novel isolated from hot spring.</title>
        <authorList>
            <person name="Zhao Z."/>
        </authorList>
    </citation>
    <scope>NUCLEOTIDE SEQUENCE [LARGE SCALE GENOMIC DNA]</scope>
    <source>
        <strain evidence="4">CFH 70021</strain>
    </source>
</reference>
<evidence type="ECO:0000313" key="3">
    <source>
        <dbReference type="EMBL" id="AWK87837.1"/>
    </source>
</evidence>
<protein>
    <submittedName>
        <fullName evidence="3">Response regulator</fullName>
    </submittedName>
</protein>
<dbReference type="AlphaFoldDB" id="A0A2S2CU86"/>
<evidence type="ECO:0000313" key="4">
    <source>
        <dbReference type="Proteomes" id="UP000245629"/>
    </source>
</evidence>
<name>A0A2S2CU86_9PROT</name>
<dbReference type="SUPFAM" id="SSF52172">
    <property type="entry name" value="CheY-like"/>
    <property type="match status" value="1"/>
</dbReference>
<evidence type="ECO:0000259" key="2">
    <source>
        <dbReference type="PROSITE" id="PS50110"/>
    </source>
</evidence>
<dbReference type="EMBL" id="CP029353">
    <property type="protein sequence ID" value="AWK87837.1"/>
    <property type="molecule type" value="Genomic_DNA"/>
</dbReference>
<dbReference type="InterPro" id="IPR011006">
    <property type="entry name" value="CheY-like_superfamily"/>
</dbReference>
<dbReference type="Gene3D" id="3.40.50.2300">
    <property type="match status" value="1"/>
</dbReference>
<sequence length="130" mass="14231">MFSIDVPIAPRGFGGRRAVVADRDAEQRATLSRHLNDRGFQVSEAASPLDVLSIIGSQAPSVAFLSRGTADLEQEECERTVALASMLYPRTRIVLTADSPLLLQEGGHFTILTRPVRLDQLDRCLEELVA</sequence>
<dbReference type="InterPro" id="IPR001789">
    <property type="entry name" value="Sig_transdc_resp-reg_receiver"/>
</dbReference>
<dbReference type="Proteomes" id="UP000245629">
    <property type="component" value="Chromosome 2"/>
</dbReference>
<proteinExistence type="predicted"/>
<evidence type="ECO:0000256" key="1">
    <source>
        <dbReference type="PROSITE-ProRule" id="PRU00169"/>
    </source>
</evidence>
<comment type="caution">
    <text evidence="1">Lacks conserved residue(s) required for the propagation of feature annotation.</text>
</comment>
<dbReference type="GO" id="GO:0000160">
    <property type="term" value="P:phosphorelay signal transduction system"/>
    <property type="evidence" value="ECO:0007669"/>
    <property type="project" value="InterPro"/>
</dbReference>
<gene>
    <name evidence="3" type="ORF">DEW08_18055</name>
</gene>
<dbReference type="RefSeq" id="WP_109329475.1">
    <property type="nucleotide sequence ID" value="NZ_CP029353.1"/>
</dbReference>
<organism evidence="3 4">
    <name type="scientific">Azospirillum thermophilum</name>
    <dbReference type="NCBI Taxonomy" id="2202148"/>
    <lineage>
        <taxon>Bacteria</taxon>
        <taxon>Pseudomonadati</taxon>
        <taxon>Pseudomonadota</taxon>
        <taxon>Alphaproteobacteria</taxon>
        <taxon>Rhodospirillales</taxon>
        <taxon>Azospirillaceae</taxon>
        <taxon>Azospirillum</taxon>
    </lineage>
</organism>